<dbReference type="InterPro" id="IPR027417">
    <property type="entry name" value="P-loop_NTPase"/>
</dbReference>
<gene>
    <name evidence="9" type="ORF">ADUPG1_013999</name>
</gene>
<dbReference type="SUPFAM" id="SSF52540">
    <property type="entry name" value="P-loop containing nucleoside triphosphate hydrolases"/>
    <property type="match status" value="1"/>
</dbReference>
<keyword evidence="2 5" id="KW-0067">ATP-binding</keyword>
<dbReference type="EMBL" id="BQXS01012765">
    <property type="protein sequence ID" value="GKT27742.1"/>
    <property type="molecule type" value="Genomic_DNA"/>
</dbReference>
<protein>
    <submittedName>
        <fullName evidence="9">Kinesin-like protein KIF13B</fullName>
    </submittedName>
</protein>
<evidence type="ECO:0000256" key="7">
    <source>
        <dbReference type="SAM" id="MobiDB-lite"/>
    </source>
</evidence>
<keyword evidence="4 5" id="KW-0505">Motor protein</keyword>
<proteinExistence type="inferred from homology"/>
<evidence type="ECO:0000256" key="5">
    <source>
        <dbReference type="PROSITE-ProRule" id="PRU00283"/>
    </source>
</evidence>
<dbReference type="PROSITE" id="PS00411">
    <property type="entry name" value="KINESIN_MOTOR_1"/>
    <property type="match status" value="1"/>
</dbReference>
<dbReference type="Gene3D" id="3.40.850.10">
    <property type="entry name" value="Kinesin motor domain"/>
    <property type="match status" value="1"/>
</dbReference>
<reference evidence="9" key="1">
    <citation type="submission" date="2022-03" db="EMBL/GenBank/DDBJ databases">
        <title>Draft genome sequence of Aduncisulcus paluster, a free-living microaerophilic Fornicata.</title>
        <authorList>
            <person name="Yuyama I."/>
            <person name="Kume K."/>
            <person name="Tamura T."/>
            <person name="Inagaki Y."/>
            <person name="Hashimoto T."/>
        </authorList>
    </citation>
    <scope>NUCLEOTIDE SEQUENCE</scope>
    <source>
        <strain evidence="9">NY0171</strain>
    </source>
</reference>
<dbReference type="InterPro" id="IPR001752">
    <property type="entry name" value="Kinesin_motor_dom"/>
</dbReference>
<feature type="compositionally biased region" description="Basic and acidic residues" evidence="7">
    <location>
        <begin position="1144"/>
        <end position="1157"/>
    </location>
</feature>
<feature type="domain" description="Kinesin motor" evidence="8">
    <location>
        <begin position="5"/>
        <end position="376"/>
    </location>
</feature>
<dbReference type="PROSITE" id="PS50067">
    <property type="entry name" value="KINESIN_MOTOR_2"/>
    <property type="match status" value="1"/>
</dbReference>
<dbReference type="SUPFAM" id="SSF49879">
    <property type="entry name" value="SMAD/FHA domain"/>
    <property type="match status" value="1"/>
</dbReference>
<dbReference type="PRINTS" id="PR00380">
    <property type="entry name" value="KINESINHEAVY"/>
</dbReference>
<keyword evidence="1 5" id="KW-0547">Nucleotide-binding</keyword>
<evidence type="ECO:0000256" key="2">
    <source>
        <dbReference type="ARBA" id="ARBA00022840"/>
    </source>
</evidence>
<feature type="region of interest" description="Disordered" evidence="7">
    <location>
        <begin position="1080"/>
        <end position="1225"/>
    </location>
</feature>
<organism evidence="9 10">
    <name type="scientific">Aduncisulcus paluster</name>
    <dbReference type="NCBI Taxonomy" id="2918883"/>
    <lineage>
        <taxon>Eukaryota</taxon>
        <taxon>Metamonada</taxon>
        <taxon>Carpediemonas-like organisms</taxon>
        <taxon>Aduncisulcus</taxon>
    </lineage>
</organism>
<evidence type="ECO:0000256" key="3">
    <source>
        <dbReference type="ARBA" id="ARBA00023054"/>
    </source>
</evidence>
<keyword evidence="10" id="KW-1185">Reference proteome</keyword>
<dbReference type="SMART" id="SM00129">
    <property type="entry name" value="KISc"/>
    <property type="match status" value="1"/>
</dbReference>
<accession>A0ABQ5K786</accession>
<evidence type="ECO:0000313" key="10">
    <source>
        <dbReference type="Proteomes" id="UP001057375"/>
    </source>
</evidence>
<feature type="coiled-coil region" evidence="6">
    <location>
        <begin position="391"/>
        <end position="453"/>
    </location>
</feature>
<dbReference type="InterPro" id="IPR036961">
    <property type="entry name" value="Kinesin_motor_dom_sf"/>
</dbReference>
<dbReference type="PANTHER" id="PTHR47117">
    <property type="entry name" value="STAR-RELATED LIPID TRANSFER PROTEIN 9"/>
    <property type="match status" value="1"/>
</dbReference>
<dbReference type="Proteomes" id="UP001057375">
    <property type="component" value="Unassembled WGS sequence"/>
</dbReference>
<feature type="compositionally biased region" description="Basic and acidic residues" evidence="7">
    <location>
        <begin position="1164"/>
        <end position="1211"/>
    </location>
</feature>
<evidence type="ECO:0000313" key="9">
    <source>
        <dbReference type="EMBL" id="GKT27742.1"/>
    </source>
</evidence>
<dbReference type="Gene3D" id="2.60.200.20">
    <property type="match status" value="1"/>
</dbReference>
<dbReference type="InterPro" id="IPR008984">
    <property type="entry name" value="SMAD_FHA_dom_sf"/>
</dbReference>
<keyword evidence="3 6" id="KW-0175">Coiled coil</keyword>
<comment type="similarity">
    <text evidence="5">Belongs to the TRAFAC class myosin-kinesin ATPase superfamily. Kinesin family.</text>
</comment>
<feature type="compositionally biased region" description="Basic and acidic residues" evidence="7">
    <location>
        <begin position="1080"/>
        <end position="1134"/>
    </location>
</feature>
<evidence type="ECO:0000256" key="4">
    <source>
        <dbReference type="ARBA" id="ARBA00023175"/>
    </source>
</evidence>
<feature type="compositionally biased region" description="Polar residues" evidence="7">
    <location>
        <begin position="1213"/>
        <end position="1225"/>
    </location>
</feature>
<name>A0ABQ5K786_9EUKA</name>
<dbReference type="InterPro" id="IPR019821">
    <property type="entry name" value="Kinesin_motor_CS"/>
</dbReference>
<evidence type="ECO:0000256" key="1">
    <source>
        <dbReference type="ARBA" id="ARBA00022741"/>
    </source>
</evidence>
<comment type="caution">
    <text evidence="9">The sequence shown here is derived from an EMBL/GenBank/DDBJ whole genome shotgun (WGS) entry which is preliminary data.</text>
</comment>
<dbReference type="Pfam" id="PF00225">
    <property type="entry name" value="Kinesin"/>
    <property type="match status" value="1"/>
</dbReference>
<feature type="region of interest" description="Disordered" evidence="7">
    <location>
        <begin position="716"/>
        <end position="764"/>
    </location>
</feature>
<sequence>MGAESVKVCIRVRPFNRNIKRESEESGVTRIVDMSRTAVYLTDPSDTTGKKKAKQFTFDRCFWSFDNDIHDFEGQDVVYNFLGKDMLNQGLKGLNYTILSYGQTGSGKSYSVTGPRDDPGIVPRVAKELFDIVANPPEDKRNIRFEVKTSYLEVYNEQVRDLLVPKPAPLEVKMVPKKVDPAGVIIEGLDRLPVNSFESISKLLYEGLERRSVASTACNQGSSRSHSVFTIYFTQYEHEDPKIIKQLEGIPDPAERADKKKRYLAGLKMESQLHLVDLAGSERAEHTGAKGQQMREACAINRSLSSLGRVIEALAKASTGKGKGLIPYRDSSLTMILSNSLGGNAMTSMIAAVSPAHINYDETLSTLRYANNAKKIKNQPTVNTNPDKALIKDLQEKVKKLEAIIAKYGSLENMEQGLEADEEQKKKMQEDYERKMEQQRREFEEMLRKERDEAKKGSHVAVIERCEAPHLVNLNEDPQLSETAKYLLDFEQTIVGSDGALSGITGGDDKKQNAILLQTAGVNAKHCVLSYEPVDNADMWKEHFAALDEARAKELESKMVGSPSSVPPPSLITSMPIPEGHAVFLYVEEGCDVFINGDKFLEIIEKSEESIQTSGKLMLRHNDRVIFGSASMFRFNHFASEDAYLQKIKDAGFTSFVPRKFDFHTAHHEYSSKQLETGMSKKQREENEAKIREMEEMMQKQREEAEKAKAALEEQMKQLREKQDEEAEKERQKVMEEMQRQKQEMEEKQKELEKQLKEKQKEAHRQEMENDILNADLSRTLPLVQEAKVLSKELKRPEFMFDTTIAIDADSNKDSRSSTVMVRMKDMKKGIQISMPSPAFENRVFQMREMFRQYREEGSIPELDAADDPYFLLPDAELIGKVSLMLNYLGMCQPHNGRFSIAPFNREEAGSMDCQVYAYAPAALPEEWAEKLRKGEKEASVPEGEIGVFNISPEYLPTVEDLDGELIDYMDPIEDDVPKIFMTEGSVIDIVVKITRLAGLPSDFCEDPFCEFELLGEKVRTPLVEGRSVNPVMNFTCVIRQRVSGRMILSFGEDSNDNLVISAFASPALKPEIRRELEARVKGNSDREEERKRKEEEEERRNKEEEARLEREEEERNRREAAKRKEEAEMEKKGISTIGTVVSGEKKLPDSARKAHGEEEEEGEKPVSKATKSPEDEKEDARVKEMERKMKEMEEKMKRMQEAERNGEIKVADQSTESACSCTIV</sequence>
<feature type="binding site" evidence="5">
    <location>
        <begin position="102"/>
        <end position="109"/>
    </location>
    <ligand>
        <name>ATP</name>
        <dbReference type="ChEBI" id="CHEBI:30616"/>
    </ligand>
</feature>
<evidence type="ECO:0000259" key="8">
    <source>
        <dbReference type="PROSITE" id="PS50067"/>
    </source>
</evidence>
<evidence type="ECO:0000256" key="6">
    <source>
        <dbReference type="SAM" id="Coils"/>
    </source>
</evidence>